<evidence type="ECO:0000256" key="6">
    <source>
        <dbReference type="ARBA" id="ARBA00023136"/>
    </source>
</evidence>
<keyword evidence="5" id="KW-1278">Translocase</keyword>
<gene>
    <name evidence="8" type="ORF">AYP45_15900</name>
</gene>
<evidence type="ECO:0000259" key="7">
    <source>
        <dbReference type="PROSITE" id="PS50893"/>
    </source>
</evidence>
<dbReference type="GO" id="GO:0055052">
    <property type="term" value="C:ATP-binding cassette (ABC) transporter complex, substrate-binding subunit-containing"/>
    <property type="evidence" value="ECO:0007669"/>
    <property type="project" value="TreeGrafter"/>
</dbReference>
<evidence type="ECO:0000313" key="9">
    <source>
        <dbReference type="Proteomes" id="UP000189681"/>
    </source>
</evidence>
<dbReference type="GO" id="GO:0140359">
    <property type="term" value="F:ABC-type transporter activity"/>
    <property type="evidence" value="ECO:0007669"/>
    <property type="project" value="InterPro"/>
</dbReference>
<evidence type="ECO:0000256" key="2">
    <source>
        <dbReference type="ARBA" id="ARBA00022475"/>
    </source>
</evidence>
<dbReference type="InterPro" id="IPR008995">
    <property type="entry name" value="Mo/tungstate-bd_C_term_dom"/>
</dbReference>
<dbReference type="Pfam" id="PF08402">
    <property type="entry name" value="TOBE_2"/>
    <property type="match status" value="1"/>
</dbReference>
<keyword evidence="3" id="KW-0547">Nucleotide-binding</keyword>
<dbReference type="FunFam" id="3.40.50.300:FF:000042">
    <property type="entry name" value="Maltose/maltodextrin ABC transporter, ATP-binding protein"/>
    <property type="match status" value="1"/>
</dbReference>
<dbReference type="PANTHER" id="PTHR43875:SF15">
    <property type="entry name" value="TREHALOSE IMPORT ATP-BINDING PROTEIN SUGC"/>
    <property type="match status" value="1"/>
</dbReference>
<sequence length="352" mass="39434">MKIRLQDLTKQYGSTTALHHLNLDIHDGEFLVILGSSGSGKSTTLNMLAGLEEPTSGYIFFHERMVNHVPPGKRDVALVFQNYALYPHMRAYDNIVFPLKMRKAGDSHQKVTKTAEMLGIDALLQKYPKELSGGERQRVALARALVRNPQIFLMDEPLSNLDARLRISARGELKKLHRERNITTVYVTHDQTEALTLGNRIAVMDKGGLQQIGTPNEVYQKPRNMFVAGFIGMPPMNMAQISIGNPHSFNIGGVVVEFPALLPDTKDVILGIRPERLTLVPPHSPHVITGKIVHREYLGSESISHVEITKNILWYVKGDAAEGTKTGDMVGLQFSPEDTHWFDRVTRARIKF</sequence>
<proteinExistence type="predicted"/>
<dbReference type="InterPro" id="IPR003439">
    <property type="entry name" value="ABC_transporter-like_ATP-bd"/>
</dbReference>
<evidence type="ECO:0000256" key="1">
    <source>
        <dbReference type="ARBA" id="ARBA00022448"/>
    </source>
</evidence>
<keyword evidence="4 8" id="KW-0067">ATP-binding</keyword>
<keyword evidence="1" id="KW-0813">Transport</keyword>
<name>A0A1V4AQ51_9BACT</name>
<dbReference type="PROSITE" id="PS50893">
    <property type="entry name" value="ABC_TRANSPORTER_2"/>
    <property type="match status" value="1"/>
</dbReference>
<dbReference type="GO" id="GO:0005524">
    <property type="term" value="F:ATP binding"/>
    <property type="evidence" value="ECO:0007669"/>
    <property type="project" value="UniProtKB-KW"/>
</dbReference>
<dbReference type="SUPFAM" id="SSF52540">
    <property type="entry name" value="P-loop containing nucleoside triphosphate hydrolases"/>
    <property type="match status" value="1"/>
</dbReference>
<protein>
    <submittedName>
        <fullName evidence="8">sn-glycerol-3-phosphate ABC transporter ATP-binding protein UgpC</fullName>
    </submittedName>
</protein>
<dbReference type="PANTHER" id="PTHR43875">
    <property type="entry name" value="MALTODEXTRIN IMPORT ATP-BINDING PROTEIN MSMX"/>
    <property type="match status" value="1"/>
</dbReference>
<dbReference type="InterPro" id="IPR013611">
    <property type="entry name" value="Transp-assoc_OB_typ2"/>
</dbReference>
<organism evidence="8 9">
    <name type="scientific">Candidatus Brocadia carolinensis</name>
    <dbReference type="NCBI Taxonomy" id="1004156"/>
    <lineage>
        <taxon>Bacteria</taxon>
        <taxon>Pseudomonadati</taxon>
        <taxon>Planctomycetota</taxon>
        <taxon>Candidatus Brocadiia</taxon>
        <taxon>Candidatus Brocadiales</taxon>
        <taxon>Candidatus Brocadiaceae</taxon>
        <taxon>Candidatus Brocadia</taxon>
    </lineage>
</organism>
<keyword evidence="2" id="KW-1003">Cell membrane</keyword>
<dbReference type="PROSITE" id="PS00211">
    <property type="entry name" value="ABC_TRANSPORTER_1"/>
    <property type="match status" value="1"/>
</dbReference>
<evidence type="ECO:0000256" key="3">
    <source>
        <dbReference type="ARBA" id="ARBA00022741"/>
    </source>
</evidence>
<dbReference type="GO" id="GO:0016887">
    <property type="term" value="F:ATP hydrolysis activity"/>
    <property type="evidence" value="ECO:0007669"/>
    <property type="project" value="InterPro"/>
</dbReference>
<dbReference type="STRING" id="1004156.AYP45_15900"/>
<evidence type="ECO:0000256" key="4">
    <source>
        <dbReference type="ARBA" id="ARBA00022840"/>
    </source>
</evidence>
<dbReference type="Pfam" id="PF00005">
    <property type="entry name" value="ABC_tran"/>
    <property type="match status" value="1"/>
</dbReference>
<dbReference type="SMART" id="SM00382">
    <property type="entry name" value="AAA"/>
    <property type="match status" value="1"/>
</dbReference>
<dbReference type="Gene3D" id="3.40.50.300">
    <property type="entry name" value="P-loop containing nucleotide triphosphate hydrolases"/>
    <property type="match status" value="1"/>
</dbReference>
<feature type="domain" description="ABC transporter" evidence="7">
    <location>
        <begin position="3"/>
        <end position="231"/>
    </location>
</feature>
<keyword evidence="6" id="KW-0472">Membrane</keyword>
<dbReference type="InterPro" id="IPR027417">
    <property type="entry name" value="P-loop_NTPase"/>
</dbReference>
<dbReference type="InterPro" id="IPR047641">
    <property type="entry name" value="ABC_transpr_MalK/UgpC-like"/>
</dbReference>
<dbReference type="Proteomes" id="UP000189681">
    <property type="component" value="Unassembled WGS sequence"/>
</dbReference>
<evidence type="ECO:0000256" key="5">
    <source>
        <dbReference type="ARBA" id="ARBA00022967"/>
    </source>
</evidence>
<dbReference type="InterPro" id="IPR017871">
    <property type="entry name" value="ABC_transporter-like_CS"/>
</dbReference>
<dbReference type="SUPFAM" id="SSF50331">
    <property type="entry name" value="MOP-like"/>
    <property type="match status" value="1"/>
</dbReference>
<reference evidence="8 9" key="1">
    <citation type="journal article" date="2017" name="Water Res.">
        <title>Discovery and metagenomic analysis of an anammox bacterial enrichment related to Candidatus "Brocadia caroliniensis" in a full-scale glycerol-fed nitritation-denitritation separate centrate treatment process.</title>
        <authorList>
            <person name="Park H."/>
            <person name="Brotto A.C."/>
            <person name="van Loosdrecht M.C."/>
            <person name="Chandran K."/>
        </authorList>
    </citation>
    <scope>NUCLEOTIDE SEQUENCE [LARGE SCALE GENOMIC DNA]</scope>
    <source>
        <strain evidence="8">26THWARD</strain>
    </source>
</reference>
<accession>A0A1V4AQ51</accession>
<dbReference type="Gene3D" id="2.40.50.100">
    <property type="match status" value="1"/>
</dbReference>
<dbReference type="EMBL" id="AYTS01000164">
    <property type="protein sequence ID" value="OOP55247.1"/>
    <property type="molecule type" value="Genomic_DNA"/>
</dbReference>
<comment type="caution">
    <text evidence="8">The sequence shown here is derived from an EMBL/GenBank/DDBJ whole genome shotgun (WGS) entry which is preliminary data.</text>
</comment>
<dbReference type="AlphaFoldDB" id="A0A1V4AQ51"/>
<dbReference type="InterPro" id="IPR003593">
    <property type="entry name" value="AAA+_ATPase"/>
</dbReference>
<evidence type="ECO:0000313" key="8">
    <source>
        <dbReference type="EMBL" id="OOP55247.1"/>
    </source>
</evidence>
<dbReference type="InterPro" id="IPR015855">
    <property type="entry name" value="ABC_transpr_MalK-like"/>
</dbReference>
<dbReference type="GO" id="GO:0008643">
    <property type="term" value="P:carbohydrate transport"/>
    <property type="evidence" value="ECO:0007669"/>
    <property type="project" value="InterPro"/>
</dbReference>
<dbReference type="CDD" id="cd03301">
    <property type="entry name" value="ABC_MalK_N"/>
    <property type="match status" value="1"/>
</dbReference>